<gene>
    <name evidence="1" type="ORF">X777_04603</name>
</gene>
<protein>
    <submittedName>
        <fullName evidence="1">Uncharacterized protein</fullName>
    </submittedName>
</protein>
<dbReference type="AlphaFoldDB" id="A0A026X5X3"/>
<accession>A0A026X5X3</accession>
<organism evidence="1 2">
    <name type="scientific">Ooceraea biroi</name>
    <name type="common">Clonal raider ant</name>
    <name type="synonym">Cerapachys biroi</name>
    <dbReference type="NCBI Taxonomy" id="2015173"/>
    <lineage>
        <taxon>Eukaryota</taxon>
        <taxon>Metazoa</taxon>
        <taxon>Ecdysozoa</taxon>
        <taxon>Arthropoda</taxon>
        <taxon>Hexapoda</taxon>
        <taxon>Insecta</taxon>
        <taxon>Pterygota</taxon>
        <taxon>Neoptera</taxon>
        <taxon>Endopterygota</taxon>
        <taxon>Hymenoptera</taxon>
        <taxon>Apocrita</taxon>
        <taxon>Aculeata</taxon>
        <taxon>Formicoidea</taxon>
        <taxon>Formicidae</taxon>
        <taxon>Dorylinae</taxon>
        <taxon>Ooceraea</taxon>
    </lineage>
</organism>
<evidence type="ECO:0000313" key="1">
    <source>
        <dbReference type="EMBL" id="EZA62894.1"/>
    </source>
</evidence>
<dbReference type="EMBL" id="KK107013">
    <property type="protein sequence ID" value="EZA62894.1"/>
    <property type="molecule type" value="Genomic_DNA"/>
</dbReference>
<reference evidence="1 2" key="1">
    <citation type="journal article" date="2014" name="Curr. Biol.">
        <title>The genome of the clonal raider ant Cerapachys biroi.</title>
        <authorList>
            <person name="Oxley P.R."/>
            <person name="Ji L."/>
            <person name="Fetter-Pruneda I."/>
            <person name="McKenzie S.K."/>
            <person name="Li C."/>
            <person name="Hu H."/>
            <person name="Zhang G."/>
            <person name="Kronauer D.J."/>
        </authorList>
    </citation>
    <scope>NUCLEOTIDE SEQUENCE [LARGE SCALE GENOMIC DNA]</scope>
</reference>
<proteinExistence type="predicted"/>
<evidence type="ECO:0000313" key="2">
    <source>
        <dbReference type="Proteomes" id="UP000053097"/>
    </source>
</evidence>
<name>A0A026X5X3_OOCBI</name>
<dbReference type="Proteomes" id="UP000053097">
    <property type="component" value="Unassembled WGS sequence"/>
</dbReference>
<sequence>MGERERSVSLSLEIASRGKDTVRGKVDVDMILRGMRGDPQRSITSHTQNDRAVDAHHELKQHTGVLTSNETILTSHRDIV</sequence>
<keyword evidence="2" id="KW-1185">Reference proteome</keyword>